<organism evidence="4 5">
    <name type="scientific">Moraxella caprae</name>
    <dbReference type="NCBI Taxonomy" id="90240"/>
    <lineage>
        <taxon>Bacteria</taxon>
        <taxon>Pseudomonadati</taxon>
        <taxon>Pseudomonadota</taxon>
        <taxon>Gammaproteobacteria</taxon>
        <taxon>Moraxellales</taxon>
        <taxon>Moraxellaceae</taxon>
        <taxon>Moraxella</taxon>
    </lineage>
</organism>
<dbReference type="Gene3D" id="3.20.20.70">
    <property type="entry name" value="Aldolase class I"/>
    <property type="match status" value="1"/>
</dbReference>
<dbReference type="AlphaFoldDB" id="A0A378R5A4"/>
<dbReference type="PANTHER" id="PTHR43656">
    <property type="entry name" value="BINDING OXIDOREDUCTASE, PUTATIVE (AFU_ORTHOLOGUE AFUA_2G08260)-RELATED"/>
    <property type="match status" value="1"/>
</dbReference>
<accession>A0A378R5A4</accession>
<dbReference type="RefSeq" id="WP_208854342.1">
    <property type="nucleotide sequence ID" value="NZ_UGQB01000004.1"/>
</dbReference>
<sequence length="93" mass="10120">MLFQPFTFPNGTTAKNRFFKSAMEEQLAHDSKPTDTLVRLYDTWAMGGASVLVTGNVMVSPNGKGSVGDVVVSDDRFLPMLKAGRTLAKPQAR</sequence>
<dbReference type="InterPro" id="IPR051799">
    <property type="entry name" value="NADH_flavin_oxidoreductase"/>
</dbReference>
<feature type="domain" description="NADH:flavin oxidoreductase/NADH oxidase N-terminal" evidence="3">
    <location>
        <begin position="2"/>
        <end position="81"/>
    </location>
</feature>
<dbReference type="STRING" id="1122244.GCA_000426885_00269"/>
<dbReference type="Proteomes" id="UP000254065">
    <property type="component" value="Unassembled WGS sequence"/>
</dbReference>
<name>A0A378R5A4_9GAMM</name>
<protein>
    <submittedName>
        <fullName evidence="4">NADH:flavin oxidoreductase / NADH oxidase family</fullName>
    </submittedName>
</protein>
<evidence type="ECO:0000256" key="2">
    <source>
        <dbReference type="ARBA" id="ARBA00023002"/>
    </source>
</evidence>
<keyword evidence="1" id="KW-0285">Flavoprotein</keyword>
<evidence type="ECO:0000259" key="3">
    <source>
        <dbReference type="Pfam" id="PF00724"/>
    </source>
</evidence>
<evidence type="ECO:0000256" key="1">
    <source>
        <dbReference type="ARBA" id="ARBA00022630"/>
    </source>
</evidence>
<dbReference type="EMBL" id="UGQB01000004">
    <property type="protein sequence ID" value="STZ09060.1"/>
    <property type="molecule type" value="Genomic_DNA"/>
</dbReference>
<evidence type="ECO:0000313" key="4">
    <source>
        <dbReference type="EMBL" id="STZ09060.1"/>
    </source>
</evidence>
<keyword evidence="5" id="KW-1185">Reference proteome</keyword>
<dbReference type="InterPro" id="IPR001155">
    <property type="entry name" value="OxRdtase_FMN_N"/>
</dbReference>
<reference evidence="4 5" key="1">
    <citation type="submission" date="2018-06" db="EMBL/GenBank/DDBJ databases">
        <authorList>
            <consortium name="Pathogen Informatics"/>
            <person name="Doyle S."/>
        </authorList>
    </citation>
    <scope>NUCLEOTIDE SEQUENCE [LARGE SCALE GENOMIC DNA]</scope>
    <source>
        <strain evidence="4 5">NCTC12877</strain>
    </source>
</reference>
<keyword evidence="2" id="KW-0560">Oxidoreductase</keyword>
<evidence type="ECO:0000313" key="5">
    <source>
        <dbReference type="Proteomes" id="UP000254065"/>
    </source>
</evidence>
<dbReference type="PANTHER" id="PTHR43656:SF2">
    <property type="entry name" value="BINDING OXIDOREDUCTASE, PUTATIVE (AFU_ORTHOLOGUE AFUA_2G08260)-RELATED"/>
    <property type="match status" value="1"/>
</dbReference>
<dbReference type="GO" id="GO:0016491">
    <property type="term" value="F:oxidoreductase activity"/>
    <property type="evidence" value="ECO:0007669"/>
    <property type="project" value="UniProtKB-KW"/>
</dbReference>
<proteinExistence type="predicted"/>
<dbReference type="Pfam" id="PF00724">
    <property type="entry name" value="Oxidored_FMN"/>
    <property type="match status" value="1"/>
</dbReference>
<gene>
    <name evidence="4" type="ORF">NCTC12877_02069</name>
</gene>
<dbReference type="SUPFAM" id="SSF51395">
    <property type="entry name" value="FMN-linked oxidoreductases"/>
    <property type="match status" value="1"/>
</dbReference>
<dbReference type="GO" id="GO:0010181">
    <property type="term" value="F:FMN binding"/>
    <property type="evidence" value="ECO:0007669"/>
    <property type="project" value="InterPro"/>
</dbReference>
<dbReference type="InterPro" id="IPR013785">
    <property type="entry name" value="Aldolase_TIM"/>
</dbReference>